<gene>
    <name evidence="1" type="primary">jg15012</name>
    <name evidence="1" type="ORF">PAEG_LOCUS6716</name>
</gene>
<feature type="non-terminal residue" evidence="1">
    <location>
        <position position="1"/>
    </location>
</feature>
<reference evidence="1" key="1">
    <citation type="submission" date="2022-03" db="EMBL/GenBank/DDBJ databases">
        <authorList>
            <person name="Lindestad O."/>
        </authorList>
    </citation>
    <scope>NUCLEOTIDE SEQUENCE</scope>
</reference>
<keyword evidence="2" id="KW-1185">Reference proteome</keyword>
<sequence>YPPDGLLTFGKSKHDVAAEPHIIELDPLASDDCLDVLSPEDLFLLTT</sequence>
<accession>A0A8S4QTX0</accession>
<name>A0A8S4QTX0_9NEOP</name>
<comment type="caution">
    <text evidence="1">The sequence shown here is derived from an EMBL/GenBank/DDBJ whole genome shotgun (WGS) entry which is preliminary data.</text>
</comment>
<proteinExistence type="predicted"/>
<dbReference type="Proteomes" id="UP000838756">
    <property type="component" value="Unassembled WGS sequence"/>
</dbReference>
<dbReference type="AlphaFoldDB" id="A0A8S4QTX0"/>
<evidence type="ECO:0000313" key="1">
    <source>
        <dbReference type="EMBL" id="CAH2221679.1"/>
    </source>
</evidence>
<protein>
    <submittedName>
        <fullName evidence="1">Jg15012 protein</fullName>
    </submittedName>
</protein>
<evidence type="ECO:0000313" key="2">
    <source>
        <dbReference type="Proteomes" id="UP000838756"/>
    </source>
</evidence>
<organism evidence="1 2">
    <name type="scientific">Pararge aegeria aegeria</name>
    <dbReference type="NCBI Taxonomy" id="348720"/>
    <lineage>
        <taxon>Eukaryota</taxon>
        <taxon>Metazoa</taxon>
        <taxon>Ecdysozoa</taxon>
        <taxon>Arthropoda</taxon>
        <taxon>Hexapoda</taxon>
        <taxon>Insecta</taxon>
        <taxon>Pterygota</taxon>
        <taxon>Neoptera</taxon>
        <taxon>Endopterygota</taxon>
        <taxon>Lepidoptera</taxon>
        <taxon>Glossata</taxon>
        <taxon>Ditrysia</taxon>
        <taxon>Papilionoidea</taxon>
        <taxon>Nymphalidae</taxon>
        <taxon>Satyrinae</taxon>
        <taxon>Satyrini</taxon>
        <taxon>Parargina</taxon>
        <taxon>Pararge</taxon>
    </lineage>
</organism>
<dbReference type="EMBL" id="CAKXAJ010020376">
    <property type="protein sequence ID" value="CAH2221679.1"/>
    <property type="molecule type" value="Genomic_DNA"/>
</dbReference>